<dbReference type="AlphaFoldDB" id="A0A9P6G9G5"/>
<feature type="signal peptide" evidence="10">
    <location>
        <begin position="1"/>
        <end position="17"/>
    </location>
</feature>
<feature type="chain" id="PRO_5040446822" description="Arabinan endo-1,5-alpha-L-arabinosidase" evidence="10">
    <location>
        <begin position="18"/>
        <end position="358"/>
    </location>
</feature>
<dbReference type="PIRSF" id="PIRSF026534">
    <property type="entry name" value="Endo_alpha-L-arabinosidase"/>
    <property type="match status" value="1"/>
</dbReference>
<sequence length="358" mass="39204">MLIRPLSLLAIVVQTSPILVKRLFPDPEPCAGNCSWVHDPNVYHEGGTYYRFSTSGDIAVATADSMSGPWTYQGALLENGTSIELDNARQDVWAPNIVKIDDTYYCYYSVSYLGSQASQIGFASSPSLAIGSWTDHGSLHIPQSSSYNLNDPAIFQETADDPVHMIFGSYWAGIFSLQLAPEALAYRRNAPPNPQNHIHRPHPATNTAAAATPWTSSLLPLKNLIRNSTAAPDVVEAAFMYVRSGSYYLFFSAGACCATPPNLAPPGHEYRILVCRAASPAGPFVDRHGRRCDESGGTLVLGSHGDVYAPGGQGVIGEEGGREVFYYHYVRPSVGYDAKQFLFWWNYVEWVEGWPVVV</sequence>
<evidence type="ECO:0000256" key="2">
    <source>
        <dbReference type="ARBA" id="ARBA00004834"/>
    </source>
</evidence>
<dbReference type="PANTHER" id="PTHR43301">
    <property type="entry name" value="ARABINAN ENDO-1,5-ALPHA-L-ARABINOSIDASE"/>
    <property type="match status" value="1"/>
</dbReference>
<evidence type="ECO:0000256" key="7">
    <source>
        <dbReference type="PIRNR" id="PIRNR026534"/>
    </source>
</evidence>
<organism evidence="11 12">
    <name type="scientific">Paraphaeosphaeria minitans</name>
    <dbReference type="NCBI Taxonomy" id="565426"/>
    <lineage>
        <taxon>Eukaryota</taxon>
        <taxon>Fungi</taxon>
        <taxon>Dikarya</taxon>
        <taxon>Ascomycota</taxon>
        <taxon>Pezizomycotina</taxon>
        <taxon>Dothideomycetes</taxon>
        <taxon>Pleosporomycetidae</taxon>
        <taxon>Pleosporales</taxon>
        <taxon>Massarineae</taxon>
        <taxon>Didymosphaeriaceae</taxon>
        <taxon>Paraphaeosphaeria</taxon>
    </lineage>
</organism>
<dbReference type="Proteomes" id="UP000756921">
    <property type="component" value="Unassembled WGS sequence"/>
</dbReference>
<evidence type="ECO:0000256" key="3">
    <source>
        <dbReference type="ARBA" id="ARBA00009865"/>
    </source>
</evidence>
<dbReference type="InterPro" id="IPR050727">
    <property type="entry name" value="GH43_arabinanases"/>
</dbReference>
<dbReference type="SUPFAM" id="SSF75005">
    <property type="entry name" value="Arabinanase/levansucrase/invertase"/>
    <property type="match status" value="1"/>
</dbReference>
<comment type="catalytic activity">
    <reaction evidence="1 7">
        <text>Endohydrolysis of (1-&gt;5)-alpha-arabinofuranosidic linkages in (1-&gt;5)-arabinans.</text>
        <dbReference type="EC" id="3.2.1.99"/>
    </reaction>
</comment>
<evidence type="ECO:0000256" key="9">
    <source>
        <dbReference type="PIRSR" id="PIRSR606710-2"/>
    </source>
</evidence>
<dbReference type="Pfam" id="PF04616">
    <property type="entry name" value="Glyco_hydro_43"/>
    <property type="match status" value="1"/>
</dbReference>
<feature type="active site" description="Proton donor" evidence="8">
    <location>
        <position position="236"/>
    </location>
</feature>
<comment type="similarity">
    <text evidence="3 7">Belongs to the glycosyl hydrolase 43 family.</text>
</comment>
<comment type="caution">
    <text evidence="11">The sequence shown here is derived from an EMBL/GenBank/DDBJ whole genome shotgun (WGS) entry which is preliminary data.</text>
</comment>
<keyword evidence="12" id="KW-1185">Reference proteome</keyword>
<evidence type="ECO:0000313" key="11">
    <source>
        <dbReference type="EMBL" id="KAF9730993.1"/>
    </source>
</evidence>
<dbReference type="InterPro" id="IPR023296">
    <property type="entry name" value="Glyco_hydro_beta-prop_sf"/>
</dbReference>
<evidence type="ECO:0000313" key="12">
    <source>
        <dbReference type="Proteomes" id="UP000756921"/>
    </source>
</evidence>
<gene>
    <name evidence="11" type="ORF">PMIN01_10951</name>
</gene>
<dbReference type="EMBL" id="WJXW01000013">
    <property type="protein sequence ID" value="KAF9730993.1"/>
    <property type="molecule type" value="Genomic_DNA"/>
</dbReference>
<dbReference type="EC" id="3.2.1.99" evidence="4 7"/>
<dbReference type="InterPro" id="IPR016840">
    <property type="entry name" value="Glyco_hydro_43_endo_a_Ara-ase"/>
</dbReference>
<feature type="site" description="Important for catalytic activity, responsible for pKa modulation of the active site Glu and correct orientation of both the proton donor and substrate" evidence="9">
    <location>
        <position position="151"/>
    </location>
</feature>
<keyword evidence="5 7" id="KW-0378">Hydrolase</keyword>
<dbReference type="PANTHER" id="PTHR43301:SF3">
    <property type="entry name" value="ARABINAN ENDO-1,5-ALPHA-L-ARABINOSIDASE A-RELATED"/>
    <property type="match status" value="1"/>
</dbReference>
<evidence type="ECO:0000256" key="4">
    <source>
        <dbReference type="ARBA" id="ARBA00012586"/>
    </source>
</evidence>
<keyword evidence="6 7" id="KW-0326">Glycosidase</keyword>
<comment type="pathway">
    <text evidence="2 7">Glycan metabolism; L-arabinan degradation.</text>
</comment>
<dbReference type="OrthoDB" id="195678at2759"/>
<feature type="active site" description="Proton acceptor" evidence="8">
    <location>
        <position position="39"/>
    </location>
</feature>
<dbReference type="InterPro" id="IPR006710">
    <property type="entry name" value="Glyco_hydro_43"/>
</dbReference>
<evidence type="ECO:0000256" key="8">
    <source>
        <dbReference type="PIRSR" id="PIRSR606710-1"/>
    </source>
</evidence>
<dbReference type="Gene3D" id="2.115.10.20">
    <property type="entry name" value="Glycosyl hydrolase domain, family 43"/>
    <property type="match status" value="1"/>
</dbReference>
<dbReference type="GO" id="GO:0046558">
    <property type="term" value="F:arabinan endo-1,5-alpha-L-arabinosidase activity"/>
    <property type="evidence" value="ECO:0007669"/>
    <property type="project" value="UniProtKB-EC"/>
</dbReference>
<proteinExistence type="inferred from homology"/>
<accession>A0A9P6G9G5</accession>
<evidence type="ECO:0000256" key="1">
    <source>
        <dbReference type="ARBA" id="ARBA00000375"/>
    </source>
</evidence>
<dbReference type="CDD" id="cd18831">
    <property type="entry name" value="GH43_AnAbnA-like"/>
    <property type="match status" value="1"/>
</dbReference>
<protein>
    <recommendedName>
        <fullName evidence="4 7">Arabinan endo-1,5-alpha-L-arabinosidase</fullName>
        <ecNumber evidence="4 7">3.2.1.99</ecNumber>
    </recommendedName>
</protein>
<evidence type="ECO:0000256" key="6">
    <source>
        <dbReference type="ARBA" id="ARBA00023295"/>
    </source>
</evidence>
<dbReference type="GO" id="GO:0005975">
    <property type="term" value="P:carbohydrate metabolic process"/>
    <property type="evidence" value="ECO:0007669"/>
    <property type="project" value="InterPro"/>
</dbReference>
<name>A0A9P6G9G5_9PLEO</name>
<evidence type="ECO:0000256" key="10">
    <source>
        <dbReference type="SAM" id="SignalP"/>
    </source>
</evidence>
<keyword evidence="10" id="KW-0732">Signal</keyword>
<reference evidence="11" key="1">
    <citation type="journal article" date="2020" name="Mol. Plant Microbe Interact.">
        <title>Genome Sequence of the Biocontrol Agent Coniothyrium minitans strain Conio (IMI 134523).</title>
        <authorList>
            <person name="Patel D."/>
            <person name="Shittu T.A."/>
            <person name="Baroncelli R."/>
            <person name="Muthumeenakshi S."/>
            <person name="Osborne T.H."/>
            <person name="Janganan T.K."/>
            <person name="Sreenivasaprasad S."/>
        </authorList>
    </citation>
    <scope>NUCLEOTIDE SEQUENCE</scope>
    <source>
        <strain evidence="11">Conio</strain>
    </source>
</reference>
<evidence type="ECO:0000256" key="5">
    <source>
        <dbReference type="ARBA" id="ARBA00022801"/>
    </source>
</evidence>